<feature type="domain" description="TRUD" evidence="4">
    <location>
        <begin position="136"/>
        <end position="353"/>
    </location>
</feature>
<dbReference type="PROSITE" id="PS01268">
    <property type="entry name" value="UPF0024"/>
    <property type="match status" value="1"/>
</dbReference>
<dbReference type="EMBL" id="DQSV01000051">
    <property type="protein sequence ID" value="HIP17175.1"/>
    <property type="molecule type" value="Genomic_DNA"/>
</dbReference>
<evidence type="ECO:0000313" key="6">
    <source>
        <dbReference type="Proteomes" id="UP000605144"/>
    </source>
</evidence>
<organism evidence="5 6">
    <name type="scientific">Methanothermococcus okinawensis</name>
    <dbReference type="NCBI Taxonomy" id="155863"/>
    <lineage>
        <taxon>Archaea</taxon>
        <taxon>Methanobacteriati</taxon>
        <taxon>Methanobacteriota</taxon>
        <taxon>Methanomada group</taxon>
        <taxon>Methanococci</taxon>
        <taxon>Methanococcales</taxon>
        <taxon>Methanococcaceae</taxon>
        <taxon>Methanothermococcus</taxon>
    </lineage>
</organism>
<dbReference type="InterPro" id="IPR020119">
    <property type="entry name" value="PsdUridine_synth_TruD_CS"/>
</dbReference>
<dbReference type="InterPro" id="IPR020103">
    <property type="entry name" value="PsdUridine_synth_cat_dom_sf"/>
</dbReference>
<dbReference type="InterPro" id="IPR001656">
    <property type="entry name" value="PsdUridine_synth_TruD"/>
</dbReference>
<comment type="caution">
    <text evidence="5">The sequence shown here is derived from an EMBL/GenBank/DDBJ whole genome shotgun (WGS) entry which is preliminary data.</text>
</comment>
<dbReference type="SUPFAM" id="SSF55120">
    <property type="entry name" value="Pseudouridine synthase"/>
    <property type="match status" value="1"/>
</dbReference>
<dbReference type="PANTHER" id="PTHR13326">
    <property type="entry name" value="TRNA PSEUDOURIDINE SYNTHASE D"/>
    <property type="match status" value="1"/>
</dbReference>
<dbReference type="AlphaFoldDB" id="A0A832YSA7"/>
<dbReference type="GO" id="GO:0160150">
    <property type="term" value="F:tRNA pseudouridine(13) synthase activity"/>
    <property type="evidence" value="ECO:0007669"/>
    <property type="project" value="UniProtKB-EC"/>
</dbReference>
<sequence>MKIRQVPEDFIVEEILDENTLKEGNNYNLYLLKKTNMENLKTLSYISKKFNIPLEDIGYCGLKDRHAITLQYITIPTKYRVISLNEKNLKVEYLKTVVNPLKLGQLMGNKFKITIRNIKRESFLKIGDNLRNLHLGVPNYYDDQRFGSVFQNRTFIAKEYMMENYENALKIILTKYKKSENKRIKDLKRYINENWGHWKSILRYIKNNKIKNKMFVNIIKYLNNGDKERFKGAFKYVDNRLKKLFVSAYQSYLWNESIKNLLKSYIPKDDRVYVDYNCGTLLIYKNIDEDILDTLKNKTFPTITHDINLNNFEEDYIKIIKSILKKEGLKIENFNKLKDFSKPSYSERMIISIPENISYEKFLKDELNRGKYKITMEFQLKKGSYATMIIKRTVMV</sequence>
<dbReference type="GO" id="GO:0003723">
    <property type="term" value="F:RNA binding"/>
    <property type="evidence" value="ECO:0007669"/>
    <property type="project" value="InterPro"/>
</dbReference>
<dbReference type="Gene3D" id="3.30.2350.20">
    <property type="entry name" value="TruD, catalytic domain"/>
    <property type="match status" value="1"/>
</dbReference>
<protein>
    <submittedName>
        <fullName evidence="5">tRNA pseudouridine(13) synthase TruD</fullName>
        <ecNumber evidence="5">5.4.99.27</ecNumber>
    </submittedName>
</protein>
<dbReference type="InterPro" id="IPR042214">
    <property type="entry name" value="TruD_catalytic"/>
</dbReference>
<evidence type="ECO:0000256" key="2">
    <source>
        <dbReference type="ARBA" id="ARBA00022694"/>
    </source>
</evidence>
<evidence type="ECO:0000313" key="5">
    <source>
        <dbReference type="EMBL" id="HIP17175.1"/>
    </source>
</evidence>
<reference evidence="5" key="1">
    <citation type="journal article" date="2020" name="ISME J.">
        <title>Gammaproteobacteria mediating utilization of methyl-, sulfur- and petroleum organic compounds in deep ocean hydrothermal plumes.</title>
        <authorList>
            <person name="Zhou Z."/>
            <person name="Liu Y."/>
            <person name="Pan J."/>
            <person name="Cron B.R."/>
            <person name="Toner B.M."/>
            <person name="Anantharaman K."/>
            <person name="Breier J.A."/>
            <person name="Dick G.J."/>
            <person name="Li M."/>
        </authorList>
    </citation>
    <scope>NUCLEOTIDE SEQUENCE</scope>
    <source>
        <strain evidence="5">SZUA-1385</strain>
    </source>
</reference>
<dbReference type="Pfam" id="PF01142">
    <property type="entry name" value="TruD"/>
    <property type="match status" value="1"/>
</dbReference>
<gene>
    <name evidence="5" type="primary">truD</name>
    <name evidence="5" type="ORF">EYG76_02590</name>
</gene>
<dbReference type="InterPro" id="IPR011760">
    <property type="entry name" value="PsdUridine_synth_TruD_insert"/>
</dbReference>
<dbReference type="GO" id="GO:0001522">
    <property type="term" value="P:pseudouridine synthesis"/>
    <property type="evidence" value="ECO:0007669"/>
    <property type="project" value="InterPro"/>
</dbReference>
<dbReference type="Gene3D" id="3.30.70.3160">
    <property type="match status" value="1"/>
</dbReference>
<dbReference type="GO" id="GO:0008033">
    <property type="term" value="P:tRNA processing"/>
    <property type="evidence" value="ECO:0007669"/>
    <property type="project" value="UniProtKB-KW"/>
</dbReference>
<comment type="similarity">
    <text evidence="1">Belongs to the pseudouridine synthase TruD family.</text>
</comment>
<dbReference type="Gene3D" id="1.10.1510.30">
    <property type="match status" value="1"/>
</dbReference>
<proteinExistence type="inferred from homology"/>
<dbReference type="PIRSF" id="PIRSF037016">
    <property type="entry name" value="Pseudouridin_synth_euk_prd"/>
    <property type="match status" value="1"/>
</dbReference>
<evidence type="ECO:0000256" key="3">
    <source>
        <dbReference type="ARBA" id="ARBA00023235"/>
    </source>
</evidence>
<dbReference type="PROSITE" id="PS50984">
    <property type="entry name" value="TRUD"/>
    <property type="match status" value="1"/>
</dbReference>
<dbReference type="PANTHER" id="PTHR13326:SF21">
    <property type="entry name" value="PSEUDOURIDYLATE SYNTHASE PUS7L"/>
    <property type="match status" value="1"/>
</dbReference>
<dbReference type="Proteomes" id="UP000605144">
    <property type="component" value="Unassembled WGS sequence"/>
</dbReference>
<dbReference type="EC" id="5.4.99.27" evidence="5"/>
<keyword evidence="2" id="KW-0819">tRNA processing</keyword>
<dbReference type="NCBIfam" id="NF002160">
    <property type="entry name" value="PRK00984.2-5"/>
    <property type="match status" value="1"/>
</dbReference>
<evidence type="ECO:0000256" key="1">
    <source>
        <dbReference type="ARBA" id="ARBA00007953"/>
    </source>
</evidence>
<evidence type="ECO:0000259" key="4">
    <source>
        <dbReference type="PROSITE" id="PS50984"/>
    </source>
</evidence>
<name>A0A832YSA7_9EURY</name>
<keyword evidence="3 5" id="KW-0413">Isomerase</keyword>
<accession>A0A832YSA7</accession>